<accession>A0AA88JB78</accession>
<sequence>MYDAEYHQSVVVGLVGHPTHVIRPPTLSPTMPPQPHCADHNLRYNRWPHDVVDAGEFALLWMPTGPPNLTAGIVRAQRLPTGGALEGEVDNAANTALEDSGVLEAVVSLE</sequence>
<gene>
    <name evidence="1" type="ORF">TIFTF001_036548</name>
    <name evidence="2" type="ORF">TIFTF001_036561</name>
</gene>
<organism evidence="1 3">
    <name type="scientific">Ficus carica</name>
    <name type="common">Common fig</name>
    <dbReference type="NCBI Taxonomy" id="3494"/>
    <lineage>
        <taxon>Eukaryota</taxon>
        <taxon>Viridiplantae</taxon>
        <taxon>Streptophyta</taxon>
        <taxon>Embryophyta</taxon>
        <taxon>Tracheophyta</taxon>
        <taxon>Spermatophyta</taxon>
        <taxon>Magnoliopsida</taxon>
        <taxon>eudicotyledons</taxon>
        <taxon>Gunneridae</taxon>
        <taxon>Pentapetalae</taxon>
        <taxon>rosids</taxon>
        <taxon>fabids</taxon>
        <taxon>Rosales</taxon>
        <taxon>Moraceae</taxon>
        <taxon>Ficeae</taxon>
        <taxon>Ficus</taxon>
    </lineage>
</organism>
<protein>
    <submittedName>
        <fullName evidence="1">Uncharacterized protein</fullName>
    </submittedName>
</protein>
<dbReference type="AlphaFoldDB" id="A0AA88JB78"/>
<name>A0AA88JB78_FICCA</name>
<dbReference type="EMBL" id="BTGU01000461">
    <property type="protein sequence ID" value="GMN67497.1"/>
    <property type="molecule type" value="Genomic_DNA"/>
</dbReference>
<reference evidence="1" key="1">
    <citation type="submission" date="2023-07" db="EMBL/GenBank/DDBJ databases">
        <title>draft genome sequence of fig (Ficus carica).</title>
        <authorList>
            <person name="Takahashi T."/>
            <person name="Nishimura K."/>
        </authorList>
    </citation>
    <scope>NUCLEOTIDE SEQUENCE</scope>
</reference>
<dbReference type="Proteomes" id="UP001187192">
    <property type="component" value="Unassembled WGS sequence"/>
</dbReference>
<comment type="caution">
    <text evidence="1">The sequence shown here is derived from an EMBL/GenBank/DDBJ whole genome shotgun (WGS) entry which is preliminary data.</text>
</comment>
<evidence type="ECO:0000313" key="1">
    <source>
        <dbReference type="EMBL" id="GMN67490.1"/>
    </source>
</evidence>
<evidence type="ECO:0000313" key="3">
    <source>
        <dbReference type="Proteomes" id="UP001187192"/>
    </source>
</evidence>
<evidence type="ECO:0000313" key="2">
    <source>
        <dbReference type="EMBL" id="GMN67497.1"/>
    </source>
</evidence>
<dbReference type="EMBL" id="BTGU01000460">
    <property type="protein sequence ID" value="GMN67490.1"/>
    <property type="molecule type" value="Genomic_DNA"/>
</dbReference>
<keyword evidence="3" id="KW-1185">Reference proteome</keyword>
<proteinExistence type="predicted"/>